<organism evidence="2">
    <name type="scientific">marine sediment metagenome</name>
    <dbReference type="NCBI Taxonomy" id="412755"/>
    <lineage>
        <taxon>unclassified sequences</taxon>
        <taxon>metagenomes</taxon>
        <taxon>ecological metagenomes</taxon>
    </lineage>
</organism>
<gene>
    <name evidence="2" type="ORF">S01H4_32899</name>
</gene>
<reference evidence="2" key="1">
    <citation type="journal article" date="2014" name="Front. Microbiol.">
        <title>High frequency of phylogenetically diverse reductive dehalogenase-homologous genes in deep subseafloor sedimentary metagenomes.</title>
        <authorList>
            <person name="Kawai M."/>
            <person name="Futagami T."/>
            <person name="Toyoda A."/>
            <person name="Takaki Y."/>
            <person name="Nishi S."/>
            <person name="Hori S."/>
            <person name="Arai W."/>
            <person name="Tsubouchi T."/>
            <person name="Morono Y."/>
            <person name="Uchiyama I."/>
            <person name="Ito T."/>
            <person name="Fujiyama A."/>
            <person name="Inagaki F."/>
            <person name="Takami H."/>
        </authorList>
    </citation>
    <scope>NUCLEOTIDE SEQUENCE</scope>
    <source>
        <strain evidence="2">Expedition CK06-06</strain>
    </source>
</reference>
<comment type="caution">
    <text evidence="2">The sequence shown here is derived from an EMBL/GenBank/DDBJ whole genome shotgun (WGS) entry which is preliminary data.</text>
</comment>
<keyword evidence="1" id="KW-0812">Transmembrane</keyword>
<protein>
    <submittedName>
        <fullName evidence="2">Uncharacterized protein</fullName>
    </submittedName>
</protein>
<feature type="transmembrane region" description="Helical" evidence="1">
    <location>
        <begin position="12"/>
        <end position="29"/>
    </location>
</feature>
<accession>X1B3Q5</accession>
<dbReference type="EMBL" id="BART01017255">
    <property type="protein sequence ID" value="GAG75937.1"/>
    <property type="molecule type" value="Genomic_DNA"/>
</dbReference>
<proteinExistence type="predicted"/>
<dbReference type="AlphaFoldDB" id="X1B3Q5"/>
<name>X1B3Q5_9ZZZZ</name>
<keyword evidence="1" id="KW-1133">Transmembrane helix</keyword>
<evidence type="ECO:0000313" key="2">
    <source>
        <dbReference type="EMBL" id="GAG75937.1"/>
    </source>
</evidence>
<evidence type="ECO:0000256" key="1">
    <source>
        <dbReference type="SAM" id="Phobius"/>
    </source>
</evidence>
<feature type="non-terminal residue" evidence="2">
    <location>
        <position position="1"/>
    </location>
</feature>
<sequence length="49" mass="5448">WLAKITLVENQVLLKYFVISASLAGIIFLKGAEGRICKTFSAISRLSNY</sequence>
<keyword evidence="1" id="KW-0472">Membrane</keyword>